<dbReference type="EMBL" id="AE000516">
    <property type="protein sequence ID" value="AAK45753.1"/>
    <property type="molecule type" value="Genomic_DNA"/>
</dbReference>
<evidence type="ECO:0000313" key="2">
    <source>
        <dbReference type="Proteomes" id="UP000001020"/>
    </source>
</evidence>
<dbReference type="HOGENOM" id="CLU_2602308_0_0_11"/>
<dbReference type="AlphaFoldDB" id="Q8VK18"/>
<gene>
    <name evidence="1" type="ordered locus">MT1490</name>
</gene>
<evidence type="ECO:0000313" key="1">
    <source>
        <dbReference type="EMBL" id="AAK45753.1"/>
    </source>
</evidence>
<proteinExistence type="predicted"/>
<protein>
    <submittedName>
        <fullName evidence="1">Uncharacterized protein</fullName>
    </submittedName>
</protein>
<reference evidence="1 2" key="1">
    <citation type="journal article" date="2002" name="J. Bacteriol.">
        <title>Whole-genome comparison of Mycobacterium tuberculosis clinical and laboratory strains.</title>
        <authorList>
            <person name="Fleischmann R.D."/>
            <person name="Alland D."/>
            <person name="Eisen J.A."/>
            <person name="Carpenter L."/>
            <person name="White O."/>
            <person name="Peterson J."/>
            <person name="DeBoy R."/>
            <person name="Dodson R."/>
            <person name="Gwinn M."/>
            <person name="Haft D."/>
            <person name="Hickey E."/>
            <person name="Kolonay J.F."/>
            <person name="Nelson W.C."/>
            <person name="Umayam L.A."/>
            <person name="Ermolaeva M."/>
            <person name="Salzberg S.L."/>
            <person name="Delcher A."/>
            <person name="Utterback T."/>
            <person name="Weidman J."/>
            <person name="Khouri H."/>
            <person name="Gill J."/>
            <person name="Mikula A."/>
            <person name="Bishai W."/>
            <person name="Jacobs Jr W.R.Jr."/>
            <person name="Venter J.C."/>
            <person name="Fraser C.M."/>
        </authorList>
    </citation>
    <scope>NUCLEOTIDE SEQUENCE [LARGE SCALE GENOMIC DNA]</scope>
    <source>
        <strain evidence="2">CDC 1551 / Oshkosh</strain>
    </source>
</reference>
<keyword evidence="2" id="KW-1185">Reference proteome</keyword>
<dbReference type="KEGG" id="mtc:MT1490"/>
<accession>Q8VK18</accession>
<name>Q8VK18_MYCTO</name>
<sequence>MSSAMQRWQIVNAGENLFRPLLMRVTSEGVGKGISPRSCNHCPDNQIQHGLVIDRILGLSDSSITVLTRAQVEAMVAALPRSY</sequence>
<organism evidence="1 2">
    <name type="scientific">Mycobacterium tuberculosis (strain CDC 1551 / Oshkosh)</name>
    <dbReference type="NCBI Taxonomy" id="83331"/>
    <lineage>
        <taxon>Bacteria</taxon>
        <taxon>Bacillati</taxon>
        <taxon>Actinomycetota</taxon>
        <taxon>Actinomycetes</taxon>
        <taxon>Mycobacteriales</taxon>
        <taxon>Mycobacteriaceae</taxon>
        <taxon>Mycobacterium</taxon>
        <taxon>Mycobacterium tuberculosis complex</taxon>
    </lineage>
</organism>
<dbReference type="Proteomes" id="UP000001020">
    <property type="component" value="Chromosome"/>
</dbReference>